<dbReference type="AlphaFoldDB" id="A0A5C5Y6M4"/>
<dbReference type="SUPFAM" id="SSF53335">
    <property type="entry name" value="S-adenosyl-L-methionine-dependent methyltransferases"/>
    <property type="match status" value="1"/>
</dbReference>
<feature type="transmembrane region" description="Helical" evidence="2">
    <location>
        <begin position="271"/>
        <end position="291"/>
    </location>
</feature>
<feature type="transmembrane region" description="Helical" evidence="2">
    <location>
        <begin position="434"/>
        <end position="451"/>
    </location>
</feature>
<feature type="transmembrane region" description="Helical" evidence="2">
    <location>
        <begin position="195"/>
        <end position="216"/>
    </location>
</feature>
<gene>
    <name evidence="3" type="ORF">Pan14r_32180</name>
</gene>
<dbReference type="SUPFAM" id="SSF103473">
    <property type="entry name" value="MFS general substrate transporter"/>
    <property type="match status" value="1"/>
</dbReference>
<keyword evidence="2" id="KW-0472">Membrane</keyword>
<keyword evidence="2" id="KW-0812">Transmembrane</keyword>
<dbReference type="Proteomes" id="UP000317238">
    <property type="component" value="Unassembled WGS sequence"/>
</dbReference>
<feature type="transmembrane region" description="Helical" evidence="2">
    <location>
        <begin position="86"/>
        <end position="109"/>
    </location>
</feature>
<dbReference type="Gene3D" id="3.40.50.150">
    <property type="entry name" value="Vaccinia Virus protein VP39"/>
    <property type="match status" value="1"/>
</dbReference>
<feature type="transmembrane region" description="Helical" evidence="2">
    <location>
        <begin position="246"/>
        <end position="265"/>
    </location>
</feature>
<feature type="transmembrane region" description="Helical" evidence="2">
    <location>
        <begin position="362"/>
        <end position="385"/>
    </location>
</feature>
<evidence type="ECO:0000256" key="2">
    <source>
        <dbReference type="SAM" id="Phobius"/>
    </source>
</evidence>
<proteinExistence type="predicted"/>
<evidence type="ECO:0000313" key="3">
    <source>
        <dbReference type="EMBL" id="TWT70910.1"/>
    </source>
</evidence>
<dbReference type="EMBL" id="SJPL01000001">
    <property type="protein sequence ID" value="TWT70910.1"/>
    <property type="molecule type" value="Genomic_DNA"/>
</dbReference>
<comment type="caution">
    <text evidence="3">The sequence shown here is derived from an EMBL/GenBank/DDBJ whole genome shotgun (WGS) entry which is preliminary data.</text>
</comment>
<feature type="transmembrane region" description="Helical" evidence="2">
    <location>
        <begin position="391"/>
        <end position="413"/>
    </location>
</feature>
<feature type="transmembrane region" description="Helical" evidence="2">
    <location>
        <begin position="59"/>
        <end position="79"/>
    </location>
</feature>
<evidence type="ECO:0000256" key="1">
    <source>
        <dbReference type="ARBA" id="ARBA00023115"/>
    </source>
</evidence>
<dbReference type="PANTHER" id="PTHR43317:SF1">
    <property type="entry name" value="THERMOSPERMINE SYNTHASE ACAULIS5"/>
    <property type="match status" value="1"/>
</dbReference>
<feature type="transmembrane region" description="Helical" evidence="2">
    <location>
        <begin position="331"/>
        <end position="350"/>
    </location>
</feature>
<evidence type="ECO:0000313" key="4">
    <source>
        <dbReference type="Proteomes" id="UP000317238"/>
    </source>
</evidence>
<dbReference type="InterPro" id="IPR036259">
    <property type="entry name" value="MFS_trans_sf"/>
</dbReference>
<keyword evidence="4" id="KW-1185">Reference proteome</keyword>
<keyword evidence="1" id="KW-0620">Polyamine biosynthesis</keyword>
<sequence length="715" mass="78943">MTDAAAQPANPNRSDSHAEAATSPPIAWFALTILLSAFLVFQVQPVISKCVLPWFGGTPAVWTTCMLFFQIVLFAGYAYAHLLRCWFSPAVQGGIHLVMLAAATLFLPIQPDEIWKPRGNENPTIYLLMLLVTHVGLPYFVLSATGPLVQSWFSYRDRTDRVYRLYALSNVGSLSALLSYPFLIEPFVSLTGQSATWSMLFCGFVIAEGYLAIWLLRLSGIASQADAPEDLASKNESPQENVCAQYALWLGLPAFASAGLLIVTNHVCQDIAVIPFLWVLPLSLYLLSFIICFDSPRWYRPKWIAAATLLCVMLTQIHCVLPSGAKLVTEAVGYFGLLLGICLLCHGEAARSKPSAERLTTFYLCLSGGGAIGGVLVAVICPLAFRNYLELPLWLGVSAVVAFAFFVACTHWGSAESTAGHSLYRWAQLRRYRWGLAAAMLIPCLIGLTTTQDELLTSRRNFFGVLKVTRDAGQTKLIHGRTVHGIQLSGDRRTSPTSYYGYESGVGRTIAAMQDRNREMRVGVVGLGCGVLATYGRPDDHFDYVEINQDVVDIADSHFSFLKDGAARQQIHVGDGRLVLERLTDAKFDLLVLDAFSSDAIPAHLLTREAMELYRDRLATDGVIAVHVSNNHLDLVPLVHRLAQSVNLDSRLVESERDAEAAVCRARWMILAAPKSLWWQTGPLAEYPPVASQTRRRGPLWTDQHHNLASVLRLW</sequence>
<accession>A0A5C5Y6M4</accession>
<dbReference type="RefSeq" id="WP_146439534.1">
    <property type="nucleotide sequence ID" value="NZ_SJPL01000001.1"/>
</dbReference>
<dbReference type="PANTHER" id="PTHR43317">
    <property type="entry name" value="THERMOSPERMINE SYNTHASE ACAULIS5"/>
    <property type="match status" value="1"/>
</dbReference>
<organism evidence="3 4">
    <name type="scientific">Crateriforma conspicua</name>
    <dbReference type="NCBI Taxonomy" id="2527996"/>
    <lineage>
        <taxon>Bacteria</taxon>
        <taxon>Pseudomonadati</taxon>
        <taxon>Planctomycetota</taxon>
        <taxon>Planctomycetia</taxon>
        <taxon>Planctomycetales</taxon>
        <taxon>Planctomycetaceae</taxon>
        <taxon>Crateriforma</taxon>
    </lineage>
</organism>
<dbReference type="NCBIfam" id="NF037959">
    <property type="entry name" value="MFS_SpdSyn"/>
    <property type="match status" value="1"/>
</dbReference>
<dbReference type="InterPro" id="IPR029063">
    <property type="entry name" value="SAM-dependent_MTases_sf"/>
</dbReference>
<feature type="transmembrane region" description="Helical" evidence="2">
    <location>
        <begin position="124"/>
        <end position="142"/>
    </location>
</feature>
<keyword evidence="2" id="KW-1133">Transmembrane helix</keyword>
<feature type="transmembrane region" description="Helical" evidence="2">
    <location>
        <begin position="26"/>
        <end position="47"/>
    </location>
</feature>
<feature type="transmembrane region" description="Helical" evidence="2">
    <location>
        <begin position="163"/>
        <end position="183"/>
    </location>
</feature>
<feature type="transmembrane region" description="Helical" evidence="2">
    <location>
        <begin position="303"/>
        <end position="325"/>
    </location>
</feature>
<dbReference type="OrthoDB" id="9761985at2"/>
<dbReference type="GO" id="GO:0006596">
    <property type="term" value="P:polyamine biosynthetic process"/>
    <property type="evidence" value="ECO:0007669"/>
    <property type="project" value="UniProtKB-KW"/>
</dbReference>
<protein>
    <submittedName>
        <fullName evidence="3">Spermidine synthase</fullName>
    </submittedName>
</protein>
<name>A0A5C5Y6M4_9PLAN</name>
<reference evidence="3 4" key="1">
    <citation type="submission" date="2019-02" db="EMBL/GenBank/DDBJ databases">
        <title>Deep-cultivation of Planctomycetes and their phenomic and genomic characterization uncovers novel biology.</title>
        <authorList>
            <person name="Wiegand S."/>
            <person name="Jogler M."/>
            <person name="Boedeker C."/>
            <person name="Pinto D."/>
            <person name="Vollmers J."/>
            <person name="Rivas-Marin E."/>
            <person name="Kohn T."/>
            <person name="Peeters S.H."/>
            <person name="Heuer A."/>
            <person name="Rast P."/>
            <person name="Oberbeckmann S."/>
            <person name="Bunk B."/>
            <person name="Jeske O."/>
            <person name="Meyerdierks A."/>
            <person name="Storesund J.E."/>
            <person name="Kallscheuer N."/>
            <person name="Luecker S."/>
            <person name="Lage O.M."/>
            <person name="Pohl T."/>
            <person name="Merkel B.J."/>
            <person name="Hornburger P."/>
            <person name="Mueller R.-W."/>
            <person name="Bruemmer F."/>
            <person name="Labrenz M."/>
            <person name="Spormann A.M."/>
            <person name="Op Den Camp H."/>
            <person name="Overmann J."/>
            <person name="Amann R."/>
            <person name="Jetten M.S.M."/>
            <person name="Mascher T."/>
            <person name="Medema M.H."/>
            <person name="Devos D.P."/>
            <person name="Kaster A.-K."/>
            <person name="Ovreas L."/>
            <person name="Rohde M."/>
            <person name="Galperin M.Y."/>
            <person name="Jogler C."/>
        </authorList>
    </citation>
    <scope>NUCLEOTIDE SEQUENCE [LARGE SCALE GENOMIC DNA]</scope>
    <source>
        <strain evidence="3 4">Pan14r</strain>
    </source>
</reference>